<sequence length="331" mass="35533">MAQVTGSFDTYEAVGNREELAEAIYMITPEDTPLMTLLGREPVKTTHPEWQIDALATPGMNAVVEGDTWAFSEFTPTDRVGNYTQISDKKIAVTRTQEKTLKAGRKSELKRELKKKGAELKRDMEYALLQNNASVAGAAATPRELAGFAAWLETNTARGAGGADGGFNSSTGLVDAATNGTQRAFAKTDLDDVLEKAKASGGKPSVVMTSLYNKRVFSEFAGIAELRSNQNQGSKSQLTIFAGADTYVSDFGVLTIIPNLVMSTDAATARNVFVIDPDKAKVGIFDDITMHDVAKVGDAERRALTVEYTLIMRNEAAHGIVADTFGLTASS</sequence>
<comment type="caution">
    <text evidence="1">The sequence shown here is derived from an EMBL/GenBank/DDBJ whole genome shotgun (WGS) entry which is preliminary data.</text>
</comment>
<dbReference type="AlphaFoldDB" id="A0A364JVJ9"/>
<organism evidence="1 2">
    <name type="scientific">Falsochrobactrum ovis</name>
    <dbReference type="NCBI Taxonomy" id="1293442"/>
    <lineage>
        <taxon>Bacteria</taxon>
        <taxon>Pseudomonadati</taxon>
        <taxon>Pseudomonadota</taxon>
        <taxon>Alphaproteobacteria</taxon>
        <taxon>Hyphomicrobiales</taxon>
        <taxon>Brucellaceae</taxon>
        <taxon>Falsochrobactrum</taxon>
    </lineage>
</organism>
<evidence type="ECO:0000313" key="1">
    <source>
        <dbReference type="EMBL" id="RAK29145.1"/>
    </source>
</evidence>
<accession>A0A364JVJ9</accession>
<evidence type="ECO:0000313" key="2">
    <source>
        <dbReference type="Proteomes" id="UP000249453"/>
    </source>
</evidence>
<protein>
    <recommendedName>
        <fullName evidence="3">HK97 family phage major capsid protein</fullName>
    </recommendedName>
</protein>
<name>A0A364JVJ9_9HYPH</name>
<gene>
    <name evidence="1" type="ORF">C7374_105196</name>
</gene>
<evidence type="ECO:0008006" key="3">
    <source>
        <dbReference type="Google" id="ProtNLM"/>
    </source>
</evidence>
<proteinExistence type="predicted"/>
<reference evidence="1 2" key="1">
    <citation type="submission" date="2018-06" db="EMBL/GenBank/DDBJ databases">
        <title>Genomic Encyclopedia of Type Strains, Phase IV (KMG-IV): sequencing the most valuable type-strain genomes for metagenomic binning, comparative biology and taxonomic classification.</title>
        <authorList>
            <person name="Goeker M."/>
        </authorList>
    </citation>
    <scope>NUCLEOTIDE SEQUENCE [LARGE SCALE GENOMIC DNA]</scope>
    <source>
        <strain evidence="1 2">DSM 26720</strain>
    </source>
</reference>
<dbReference type="Pfam" id="PF17236">
    <property type="entry name" value="SU10_MCP"/>
    <property type="match status" value="1"/>
</dbReference>
<dbReference type="Proteomes" id="UP000249453">
    <property type="component" value="Unassembled WGS sequence"/>
</dbReference>
<dbReference type="InterPro" id="IPR035198">
    <property type="entry name" value="SU10_MCP"/>
</dbReference>
<dbReference type="OrthoDB" id="7064574at2"/>
<dbReference type="EMBL" id="QLMK01000005">
    <property type="protein sequence ID" value="RAK29145.1"/>
    <property type="molecule type" value="Genomic_DNA"/>
</dbReference>
<dbReference type="RefSeq" id="WP_111575296.1">
    <property type="nucleotide sequence ID" value="NZ_JBHEEY010000004.1"/>
</dbReference>
<keyword evidence="2" id="KW-1185">Reference proteome</keyword>